<dbReference type="Pfam" id="PF04774">
    <property type="entry name" value="HABP4_PAI-RBP1"/>
    <property type="match status" value="1"/>
</dbReference>
<reference evidence="5 7" key="2">
    <citation type="submission" date="2024-07" db="EMBL/GenBank/DDBJ databases">
        <authorList>
            <person name="Akdeniz Z."/>
        </authorList>
    </citation>
    <scope>NUCLEOTIDE SEQUENCE [LARGE SCALE GENOMIC DNA]</scope>
</reference>
<organism evidence="4">
    <name type="scientific">Hexamita inflata</name>
    <dbReference type="NCBI Taxonomy" id="28002"/>
    <lineage>
        <taxon>Eukaryota</taxon>
        <taxon>Metamonada</taxon>
        <taxon>Diplomonadida</taxon>
        <taxon>Hexamitidae</taxon>
        <taxon>Hexamitinae</taxon>
        <taxon>Hexamita</taxon>
    </lineage>
</organism>
<dbReference type="EMBL" id="CAXDID020000373">
    <property type="protein sequence ID" value="CAL6083558.1"/>
    <property type="molecule type" value="Genomic_DNA"/>
</dbReference>
<dbReference type="AlphaFoldDB" id="A0AA86QJL8"/>
<gene>
    <name evidence="5" type="ORF">HINF_LOCUS31662</name>
    <name evidence="3" type="ORF">HINF_LOCUS38191</name>
    <name evidence="4" type="ORF">HINF_LOCUS47158</name>
    <name evidence="6" type="ORF">HINF_LOCUS61781</name>
</gene>
<keyword evidence="7" id="KW-1185">Reference proteome</keyword>
<dbReference type="Proteomes" id="UP001642409">
    <property type="component" value="Unassembled WGS sequence"/>
</dbReference>
<evidence type="ECO:0000256" key="1">
    <source>
        <dbReference type="SAM" id="MobiDB-lite"/>
    </source>
</evidence>
<feature type="compositionally biased region" description="Basic and acidic residues" evidence="1">
    <location>
        <begin position="11"/>
        <end position="53"/>
    </location>
</feature>
<sequence>MSNRFASLGATEEKKEVVGRDSKRHEPKAPAHGRQYDRNSVKGERRFPSKEGAGKGGWGNPKDTRPLREETAEQKERRELREKEAVEQKQKHEEYLKNITTLDEKAVIVVAPVEVEVQKYTTVPADILSLGKETMAKKAEKKSRAARTLIMLE</sequence>
<evidence type="ECO:0000313" key="6">
    <source>
        <dbReference type="EMBL" id="CAL6083558.1"/>
    </source>
</evidence>
<comment type="caution">
    <text evidence="4">The sequence shown here is derived from an EMBL/GenBank/DDBJ whole genome shotgun (WGS) entry which is preliminary data.</text>
</comment>
<feature type="region of interest" description="Disordered" evidence="1">
    <location>
        <begin position="1"/>
        <end position="90"/>
    </location>
</feature>
<dbReference type="EMBL" id="CATOUU010000813">
    <property type="protein sequence ID" value="CAI9950546.1"/>
    <property type="molecule type" value="Genomic_DNA"/>
</dbReference>
<reference evidence="4" key="1">
    <citation type="submission" date="2023-06" db="EMBL/GenBank/DDBJ databases">
        <authorList>
            <person name="Kurt Z."/>
        </authorList>
    </citation>
    <scope>NUCLEOTIDE SEQUENCE</scope>
</reference>
<evidence type="ECO:0000313" key="7">
    <source>
        <dbReference type="Proteomes" id="UP001642409"/>
    </source>
</evidence>
<evidence type="ECO:0000259" key="2">
    <source>
        <dbReference type="Pfam" id="PF04774"/>
    </source>
</evidence>
<feature type="compositionally biased region" description="Basic and acidic residues" evidence="1">
    <location>
        <begin position="62"/>
        <end position="90"/>
    </location>
</feature>
<protein>
    <recommendedName>
        <fullName evidence="2">Hyaluronan/mRNA-binding protein domain-containing protein</fullName>
    </recommendedName>
</protein>
<proteinExistence type="predicted"/>
<accession>A0AA86QJL8</accession>
<evidence type="ECO:0000313" key="5">
    <source>
        <dbReference type="EMBL" id="CAL6028135.1"/>
    </source>
</evidence>
<dbReference type="EMBL" id="CAXDID020000106">
    <property type="protein sequence ID" value="CAL6028135.1"/>
    <property type="molecule type" value="Genomic_DNA"/>
</dbReference>
<feature type="domain" description="Hyaluronan/mRNA-binding protein" evidence="2">
    <location>
        <begin position="34"/>
        <end position="93"/>
    </location>
</feature>
<dbReference type="InterPro" id="IPR006861">
    <property type="entry name" value="HABP4_PAIRBP1-bd"/>
</dbReference>
<name>A0AA86QJL8_9EUKA</name>
<dbReference type="EMBL" id="CATOUU010000918">
    <property type="protein sequence ID" value="CAI9959513.1"/>
    <property type="molecule type" value="Genomic_DNA"/>
</dbReference>
<evidence type="ECO:0000313" key="4">
    <source>
        <dbReference type="EMBL" id="CAI9959513.1"/>
    </source>
</evidence>
<evidence type="ECO:0000313" key="3">
    <source>
        <dbReference type="EMBL" id="CAI9950546.1"/>
    </source>
</evidence>